<dbReference type="AlphaFoldDB" id="A0A8T0RV08"/>
<gene>
    <name evidence="1" type="ORF">PVAP13_5NG229681</name>
</gene>
<evidence type="ECO:0000313" key="2">
    <source>
        <dbReference type="Proteomes" id="UP000823388"/>
    </source>
</evidence>
<comment type="caution">
    <text evidence="1">The sequence shown here is derived from an EMBL/GenBank/DDBJ whole genome shotgun (WGS) entry which is preliminary data.</text>
</comment>
<name>A0A8T0RV08_PANVG</name>
<reference evidence="1 2" key="1">
    <citation type="submission" date="2020-05" db="EMBL/GenBank/DDBJ databases">
        <title>WGS assembly of Panicum virgatum.</title>
        <authorList>
            <person name="Lovell J.T."/>
            <person name="Jenkins J."/>
            <person name="Shu S."/>
            <person name="Juenger T.E."/>
            <person name="Schmutz J."/>
        </authorList>
    </citation>
    <scope>NUCLEOTIDE SEQUENCE [LARGE SCALE GENOMIC DNA]</scope>
    <source>
        <strain evidence="2">cv. AP13</strain>
    </source>
</reference>
<accession>A0A8T0RV08</accession>
<protein>
    <submittedName>
        <fullName evidence="1">Uncharacterized protein</fullName>
    </submittedName>
</protein>
<organism evidence="1 2">
    <name type="scientific">Panicum virgatum</name>
    <name type="common">Blackwell switchgrass</name>
    <dbReference type="NCBI Taxonomy" id="38727"/>
    <lineage>
        <taxon>Eukaryota</taxon>
        <taxon>Viridiplantae</taxon>
        <taxon>Streptophyta</taxon>
        <taxon>Embryophyta</taxon>
        <taxon>Tracheophyta</taxon>
        <taxon>Spermatophyta</taxon>
        <taxon>Magnoliopsida</taxon>
        <taxon>Liliopsida</taxon>
        <taxon>Poales</taxon>
        <taxon>Poaceae</taxon>
        <taxon>PACMAD clade</taxon>
        <taxon>Panicoideae</taxon>
        <taxon>Panicodae</taxon>
        <taxon>Paniceae</taxon>
        <taxon>Panicinae</taxon>
        <taxon>Panicum</taxon>
        <taxon>Panicum sect. Hiantes</taxon>
    </lineage>
</organism>
<evidence type="ECO:0000313" key="1">
    <source>
        <dbReference type="EMBL" id="KAG2588598.1"/>
    </source>
</evidence>
<sequence length="102" mass="12119">MLISKTCFYSSIISFVLFKQDQKYQPYLGECPPQLDAFRSIHFLSQKKNQVSSPVKFHIFIFMINEVKHCIENETYPFMIEIHFCFVVLLVKKKVHSLVKQK</sequence>
<dbReference type="Proteomes" id="UP000823388">
    <property type="component" value="Chromosome 5N"/>
</dbReference>
<dbReference type="EMBL" id="CM029046">
    <property type="protein sequence ID" value="KAG2588598.1"/>
    <property type="molecule type" value="Genomic_DNA"/>
</dbReference>
<keyword evidence="2" id="KW-1185">Reference proteome</keyword>
<proteinExistence type="predicted"/>